<evidence type="ECO:0000313" key="3">
    <source>
        <dbReference type="Proteomes" id="UP000314294"/>
    </source>
</evidence>
<feature type="compositionally biased region" description="Polar residues" evidence="1">
    <location>
        <begin position="47"/>
        <end position="66"/>
    </location>
</feature>
<evidence type="ECO:0000256" key="1">
    <source>
        <dbReference type="SAM" id="MobiDB-lite"/>
    </source>
</evidence>
<proteinExistence type="predicted"/>
<comment type="caution">
    <text evidence="2">The sequence shown here is derived from an EMBL/GenBank/DDBJ whole genome shotgun (WGS) entry which is preliminary data.</text>
</comment>
<dbReference type="Proteomes" id="UP000314294">
    <property type="component" value="Unassembled WGS sequence"/>
</dbReference>
<reference evidence="2 3" key="1">
    <citation type="submission" date="2019-03" db="EMBL/GenBank/DDBJ databases">
        <title>First draft genome of Liparis tanakae, snailfish: a comprehensive survey of snailfish specific genes.</title>
        <authorList>
            <person name="Kim W."/>
            <person name="Song I."/>
            <person name="Jeong J.-H."/>
            <person name="Kim D."/>
            <person name="Kim S."/>
            <person name="Ryu S."/>
            <person name="Song J.Y."/>
            <person name="Lee S.K."/>
        </authorList>
    </citation>
    <scope>NUCLEOTIDE SEQUENCE [LARGE SCALE GENOMIC DNA]</scope>
    <source>
        <tissue evidence="2">Muscle</tissue>
    </source>
</reference>
<keyword evidence="3" id="KW-1185">Reference proteome</keyword>
<dbReference type="EMBL" id="SRLO01003864">
    <property type="protein sequence ID" value="TNN31047.1"/>
    <property type="molecule type" value="Genomic_DNA"/>
</dbReference>
<feature type="region of interest" description="Disordered" evidence="1">
    <location>
        <begin position="37"/>
        <end position="66"/>
    </location>
</feature>
<gene>
    <name evidence="2" type="ORF">EYF80_058800</name>
</gene>
<name>A0A4Z2EQ28_9TELE</name>
<evidence type="ECO:0000313" key="2">
    <source>
        <dbReference type="EMBL" id="TNN31047.1"/>
    </source>
</evidence>
<protein>
    <submittedName>
        <fullName evidence="2">Uncharacterized protein</fullName>
    </submittedName>
</protein>
<sequence>MWMMLVEKEARIIPREAKRPPTIITGRQPKRFTRMLHRGPEEEEGSPTPNSRMSSLKNTLTALGKA</sequence>
<accession>A0A4Z2EQ28</accession>
<organism evidence="2 3">
    <name type="scientific">Liparis tanakae</name>
    <name type="common">Tanaka's snailfish</name>
    <dbReference type="NCBI Taxonomy" id="230148"/>
    <lineage>
        <taxon>Eukaryota</taxon>
        <taxon>Metazoa</taxon>
        <taxon>Chordata</taxon>
        <taxon>Craniata</taxon>
        <taxon>Vertebrata</taxon>
        <taxon>Euteleostomi</taxon>
        <taxon>Actinopterygii</taxon>
        <taxon>Neopterygii</taxon>
        <taxon>Teleostei</taxon>
        <taxon>Neoteleostei</taxon>
        <taxon>Acanthomorphata</taxon>
        <taxon>Eupercaria</taxon>
        <taxon>Perciformes</taxon>
        <taxon>Cottioidei</taxon>
        <taxon>Cottales</taxon>
        <taxon>Liparidae</taxon>
        <taxon>Liparis</taxon>
    </lineage>
</organism>
<dbReference type="AlphaFoldDB" id="A0A4Z2EQ28"/>